<evidence type="ECO:0000313" key="2">
    <source>
        <dbReference type="Proteomes" id="UP001273589"/>
    </source>
</evidence>
<reference evidence="1" key="1">
    <citation type="journal article" date="2023" name="Microb. Genom.">
        <title>Mesoterricola silvestris gen. nov., sp. nov., Mesoterricola sediminis sp. nov., Geothrix oryzae sp. nov., Geothrix edaphica sp. nov., Geothrix rubra sp. nov., and Geothrix limicola sp. nov., six novel members of Acidobacteriota isolated from soils.</title>
        <authorList>
            <person name="Weisberg A.J."/>
            <person name="Pearce E."/>
            <person name="Kramer C.G."/>
            <person name="Chang J.H."/>
            <person name="Clarke C.R."/>
        </authorList>
    </citation>
    <scope>NUCLEOTIDE SEQUENCE</scope>
    <source>
        <strain evidence="1">ND06-05F</strain>
    </source>
</reference>
<dbReference type="EMBL" id="JARAWN010000056">
    <property type="protein sequence ID" value="MDX3130579.1"/>
    <property type="molecule type" value="Genomic_DNA"/>
</dbReference>
<dbReference type="Proteomes" id="UP001273589">
    <property type="component" value="Unassembled WGS sequence"/>
</dbReference>
<evidence type="ECO:0000313" key="1">
    <source>
        <dbReference type="EMBL" id="MDX3130579.1"/>
    </source>
</evidence>
<gene>
    <name evidence="1" type="ORF">PV367_12415</name>
</gene>
<accession>A0AAJ2PNF1</accession>
<sequence>MLDAAARRRIIGRRWKGIVNDCEAVLEEVTHSAVQDACGFALDVARALRAGHTSAAQAWAANLLDSLLQHHFDHAARVLLTKNDFKTTGVEFKQDRGPAACGNGL</sequence>
<proteinExistence type="predicted"/>
<dbReference type="RefSeq" id="WP_159024560.1">
    <property type="nucleotide sequence ID" value="NZ_JARAWN010000056.1"/>
</dbReference>
<organism evidence="1 2">
    <name type="scientific">Streptomyces europaeiscabiei</name>
    <dbReference type="NCBI Taxonomy" id="146819"/>
    <lineage>
        <taxon>Bacteria</taxon>
        <taxon>Bacillati</taxon>
        <taxon>Actinomycetota</taxon>
        <taxon>Actinomycetes</taxon>
        <taxon>Kitasatosporales</taxon>
        <taxon>Streptomycetaceae</taxon>
        <taxon>Streptomyces</taxon>
    </lineage>
</organism>
<protein>
    <submittedName>
        <fullName evidence="1">Uncharacterized protein</fullName>
    </submittedName>
</protein>
<name>A0AAJ2PNF1_9ACTN</name>
<comment type="caution">
    <text evidence="1">The sequence shown here is derived from an EMBL/GenBank/DDBJ whole genome shotgun (WGS) entry which is preliminary data.</text>
</comment>
<dbReference type="AlphaFoldDB" id="A0AAJ2PNF1"/>